<proteinExistence type="predicted"/>
<dbReference type="EMBL" id="JBHSPH010000003">
    <property type="protein sequence ID" value="MFC5863239.1"/>
    <property type="molecule type" value="Genomic_DNA"/>
</dbReference>
<dbReference type="InterPro" id="IPR052336">
    <property type="entry name" value="MlaD_Phospholipid_Transporter"/>
</dbReference>
<organism evidence="3 4">
    <name type="scientific">Acidicapsa dinghuensis</name>
    <dbReference type="NCBI Taxonomy" id="2218256"/>
    <lineage>
        <taxon>Bacteria</taxon>
        <taxon>Pseudomonadati</taxon>
        <taxon>Acidobacteriota</taxon>
        <taxon>Terriglobia</taxon>
        <taxon>Terriglobales</taxon>
        <taxon>Acidobacteriaceae</taxon>
        <taxon>Acidicapsa</taxon>
    </lineage>
</organism>
<keyword evidence="1" id="KW-1133">Transmembrane helix</keyword>
<evidence type="ECO:0000256" key="1">
    <source>
        <dbReference type="SAM" id="Phobius"/>
    </source>
</evidence>
<evidence type="ECO:0000313" key="4">
    <source>
        <dbReference type="Proteomes" id="UP001596091"/>
    </source>
</evidence>
<feature type="domain" description="Mce/MlaD" evidence="2">
    <location>
        <begin position="45"/>
        <end position="122"/>
    </location>
</feature>
<dbReference type="RefSeq" id="WP_263339857.1">
    <property type="nucleotide sequence ID" value="NZ_JAGSYH010000005.1"/>
</dbReference>
<sequence length="358" mass="37985">MPSQKELRWSQLKVGIVALIAMTVLVVMIFILAGSTGGLFTKKINLIAYFDNANGLKDGAPVTLEGVTIGNVVHVRIIPSHEPHAVEVVCRIGSNFLPSLHTDSTASITSAGVLGDAFVDISSSHATGPQPGNNTEIPVAKTPSIQDVVRTSQVSIENINKVVAKVGVLLDTVNNGDGTAAMFLKDPAMAKKISNTISQLQVITTNIAEGKGTAGKLITDDALYNKLNDSVAKLDDITTRLDNGQGTAGKLLTDDTLYKNLNKALANTNELLGDINAGKGSLGKFTKDPAFANKVEETLGHLNGILKGIQEGQGSIGQMFVNRTLYDNLSKTLNDTGQLVTAIRKDPKTYLTIHVKVF</sequence>
<keyword evidence="1" id="KW-0472">Membrane</keyword>
<feature type="transmembrane region" description="Helical" evidence="1">
    <location>
        <begin position="12"/>
        <end position="33"/>
    </location>
</feature>
<protein>
    <submittedName>
        <fullName evidence="3">MlaD family protein</fullName>
    </submittedName>
</protein>
<dbReference type="PANTHER" id="PTHR33371:SF4">
    <property type="entry name" value="INTERMEMBRANE PHOSPHOLIPID TRANSPORT SYSTEM BINDING PROTEIN MLAD"/>
    <property type="match status" value="1"/>
</dbReference>
<keyword evidence="4" id="KW-1185">Reference proteome</keyword>
<dbReference type="InterPro" id="IPR003399">
    <property type="entry name" value="Mce/MlaD"/>
</dbReference>
<dbReference type="PANTHER" id="PTHR33371">
    <property type="entry name" value="INTERMEMBRANE PHOSPHOLIPID TRANSPORT SYSTEM BINDING PROTEIN MLAD-RELATED"/>
    <property type="match status" value="1"/>
</dbReference>
<evidence type="ECO:0000259" key="2">
    <source>
        <dbReference type="Pfam" id="PF02470"/>
    </source>
</evidence>
<accession>A0ABW1EFZ5</accession>
<dbReference type="Pfam" id="PF02470">
    <property type="entry name" value="MlaD"/>
    <property type="match status" value="1"/>
</dbReference>
<keyword evidence="1" id="KW-0812">Transmembrane</keyword>
<reference evidence="4" key="1">
    <citation type="journal article" date="2019" name="Int. J. Syst. Evol. Microbiol.">
        <title>The Global Catalogue of Microorganisms (GCM) 10K type strain sequencing project: providing services to taxonomists for standard genome sequencing and annotation.</title>
        <authorList>
            <consortium name="The Broad Institute Genomics Platform"/>
            <consortium name="The Broad Institute Genome Sequencing Center for Infectious Disease"/>
            <person name="Wu L."/>
            <person name="Ma J."/>
        </authorList>
    </citation>
    <scope>NUCLEOTIDE SEQUENCE [LARGE SCALE GENOMIC DNA]</scope>
    <source>
        <strain evidence="4">JCM 4087</strain>
    </source>
</reference>
<gene>
    <name evidence="3" type="ORF">ACFPT7_13120</name>
</gene>
<dbReference type="Proteomes" id="UP001596091">
    <property type="component" value="Unassembled WGS sequence"/>
</dbReference>
<comment type="caution">
    <text evidence="3">The sequence shown here is derived from an EMBL/GenBank/DDBJ whole genome shotgun (WGS) entry which is preliminary data.</text>
</comment>
<evidence type="ECO:0000313" key="3">
    <source>
        <dbReference type="EMBL" id="MFC5863239.1"/>
    </source>
</evidence>
<name>A0ABW1EFZ5_9BACT</name>